<dbReference type="AlphaFoldDB" id="A0A4S8IJM1"/>
<reference evidence="1 2" key="1">
    <citation type="journal article" date="2019" name="Nat. Plants">
        <title>Genome sequencing of Musa balbisiana reveals subgenome evolution and function divergence in polyploid bananas.</title>
        <authorList>
            <person name="Yao X."/>
        </authorList>
    </citation>
    <scope>NUCLEOTIDE SEQUENCE [LARGE SCALE GENOMIC DNA]</scope>
    <source>
        <strain evidence="2">cv. DH-PKW</strain>
        <tissue evidence="1">Leaves</tissue>
    </source>
</reference>
<accession>A0A4S8IJM1</accession>
<proteinExistence type="predicted"/>
<keyword evidence="2" id="KW-1185">Reference proteome</keyword>
<evidence type="ECO:0000313" key="1">
    <source>
        <dbReference type="EMBL" id="THU48570.1"/>
    </source>
</evidence>
<sequence length="74" mass="8246">MGTKTPKRRKWDQETTHYVPSIELVDAHPFEIGSKTPELIVSAEEAPCIQCLTRQKQLGAVASGRFHDDASSNH</sequence>
<dbReference type="Proteomes" id="UP000317650">
    <property type="component" value="Chromosome 6"/>
</dbReference>
<dbReference type="EMBL" id="PYDT01000009">
    <property type="protein sequence ID" value="THU48570.1"/>
    <property type="molecule type" value="Genomic_DNA"/>
</dbReference>
<gene>
    <name evidence="1" type="ORF">C4D60_Mb06t00380</name>
</gene>
<protein>
    <submittedName>
        <fullName evidence="1">Uncharacterized protein</fullName>
    </submittedName>
</protein>
<name>A0A4S8IJM1_MUSBA</name>
<organism evidence="1 2">
    <name type="scientific">Musa balbisiana</name>
    <name type="common">Banana</name>
    <dbReference type="NCBI Taxonomy" id="52838"/>
    <lineage>
        <taxon>Eukaryota</taxon>
        <taxon>Viridiplantae</taxon>
        <taxon>Streptophyta</taxon>
        <taxon>Embryophyta</taxon>
        <taxon>Tracheophyta</taxon>
        <taxon>Spermatophyta</taxon>
        <taxon>Magnoliopsida</taxon>
        <taxon>Liliopsida</taxon>
        <taxon>Zingiberales</taxon>
        <taxon>Musaceae</taxon>
        <taxon>Musa</taxon>
    </lineage>
</organism>
<comment type="caution">
    <text evidence="1">The sequence shown here is derived from an EMBL/GenBank/DDBJ whole genome shotgun (WGS) entry which is preliminary data.</text>
</comment>
<evidence type="ECO:0000313" key="2">
    <source>
        <dbReference type="Proteomes" id="UP000317650"/>
    </source>
</evidence>